<dbReference type="Pfam" id="PF09711">
    <property type="entry name" value="Cas_Csn2"/>
    <property type="match status" value="1"/>
</dbReference>
<dbReference type="CDD" id="cd09644">
    <property type="entry name" value="Csn2"/>
    <property type="match status" value="1"/>
</dbReference>
<dbReference type="Proteomes" id="UP001357733">
    <property type="component" value="Unassembled WGS sequence"/>
</dbReference>
<gene>
    <name evidence="1" type="primary">csn2</name>
    <name evidence="1" type="ORF">VLK81_07045</name>
</gene>
<dbReference type="RefSeq" id="WP_324619934.1">
    <property type="nucleotide sequence ID" value="NZ_JAYKOT010000003.1"/>
</dbReference>
<protein>
    <submittedName>
        <fullName evidence="1">Type II-A CRISPR-associated protein Csn2</fullName>
    </submittedName>
</protein>
<evidence type="ECO:0000313" key="1">
    <source>
        <dbReference type="EMBL" id="MEB3429766.1"/>
    </source>
</evidence>
<comment type="caution">
    <text evidence="1">The sequence shown here is derived from an EMBL/GenBank/DDBJ whole genome shotgun (WGS) entry which is preliminary data.</text>
</comment>
<evidence type="ECO:0000313" key="2">
    <source>
        <dbReference type="Proteomes" id="UP001357733"/>
    </source>
</evidence>
<accession>A0AAW9MUK5</accession>
<dbReference type="InterPro" id="IPR038600">
    <property type="entry name" value="Csn2_sf"/>
</dbReference>
<proteinExistence type="predicted"/>
<reference evidence="1 2" key="1">
    <citation type="submission" date="2024-01" db="EMBL/GenBank/DDBJ databases">
        <title>Complete genome sequence of Citroniella saccharovorans strain M6.X9, isolated from human fecal sample.</title>
        <authorList>
            <person name="Cheng G."/>
            <person name="Westerholm M."/>
            <person name="Schnurer A."/>
        </authorList>
    </citation>
    <scope>NUCLEOTIDE SEQUENCE [LARGE SCALE GENOMIC DNA]</scope>
    <source>
        <strain evidence="1 2">DSM 29873</strain>
    </source>
</reference>
<organism evidence="1 2">
    <name type="scientific">Citroniella saccharovorans</name>
    <dbReference type="NCBI Taxonomy" id="2053367"/>
    <lineage>
        <taxon>Bacteria</taxon>
        <taxon>Bacillati</taxon>
        <taxon>Bacillota</taxon>
        <taxon>Tissierellia</taxon>
        <taxon>Tissierellales</taxon>
        <taxon>Peptoniphilaceae</taxon>
        <taxon>Citroniella</taxon>
    </lineage>
</organism>
<dbReference type="AlphaFoldDB" id="A0AAW9MUK5"/>
<sequence>MNLVSQYFENSYEIKAKTLNTLVIENTEHFANFLRTLIEVSNKESEEIELIDDYKKIDISKTTDIIFDLFNIEANAAPILKKLYTELEEDLCSEDMYIKKLEMESAVANIVDELTYRSRFSLKSDEINYQNFFKALSVEFDYEKTSILDRLIEYIKVSSELLNKKLFIIVNLDSFLTEEDIVELSKFLCYNEIRVLALQNKITRQVRTCEHLRIIDQDLCEI</sequence>
<dbReference type="Gene3D" id="3.40.50.11940">
    <property type="match status" value="2"/>
</dbReference>
<dbReference type="InterPro" id="IPR010146">
    <property type="entry name" value="CRISPR-assoc_prot_Csn2-typ"/>
</dbReference>
<dbReference type="NCBIfam" id="TIGR01866">
    <property type="entry name" value="cas_Csn2"/>
    <property type="match status" value="1"/>
</dbReference>
<name>A0AAW9MUK5_9FIRM</name>
<dbReference type="EMBL" id="JAYKOT010000003">
    <property type="protein sequence ID" value="MEB3429766.1"/>
    <property type="molecule type" value="Genomic_DNA"/>
</dbReference>
<keyword evidence="2" id="KW-1185">Reference proteome</keyword>